<keyword evidence="4 7" id="KW-1133">Transmembrane helix</keyword>
<feature type="transmembrane region" description="Helical" evidence="7">
    <location>
        <begin position="169"/>
        <end position="187"/>
    </location>
</feature>
<dbReference type="SUPFAM" id="SSF82866">
    <property type="entry name" value="Multidrug efflux transporter AcrB transmembrane domain"/>
    <property type="match status" value="2"/>
</dbReference>
<name>A0A6N7WJL2_9FIRM</name>
<dbReference type="GeneID" id="86054401"/>
<comment type="caution">
    <text evidence="9">The sequence shown here is derived from an EMBL/GenBank/DDBJ whole genome shotgun (WGS) entry which is preliminary data.</text>
</comment>
<feature type="transmembrane region" description="Helical" evidence="7">
    <location>
        <begin position="294"/>
        <end position="320"/>
    </location>
</feature>
<dbReference type="PANTHER" id="PTHR33406">
    <property type="entry name" value="MEMBRANE PROTEIN MJ1562-RELATED"/>
    <property type="match status" value="1"/>
</dbReference>
<evidence type="ECO:0000256" key="2">
    <source>
        <dbReference type="ARBA" id="ARBA00022475"/>
    </source>
</evidence>
<dbReference type="PANTHER" id="PTHR33406:SF13">
    <property type="entry name" value="MEMBRANE PROTEIN YDFJ"/>
    <property type="match status" value="1"/>
</dbReference>
<dbReference type="InterPro" id="IPR050545">
    <property type="entry name" value="Mycobact_MmpL"/>
</dbReference>
<dbReference type="Pfam" id="PF03176">
    <property type="entry name" value="MMPL"/>
    <property type="match status" value="2"/>
</dbReference>
<feature type="transmembrane region" description="Helical" evidence="7">
    <location>
        <begin position="221"/>
        <end position="242"/>
    </location>
</feature>
<dbReference type="AlphaFoldDB" id="A0A6N7WJL2"/>
<keyword evidence="2" id="KW-1003">Cell membrane</keyword>
<proteinExistence type="predicted"/>
<evidence type="ECO:0000256" key="6">
    <source>
        <dbReference type="SAM" id="MobiDB-lite"/>
    </source>
</evidence>
<dbReference type="InterPro" id="IPR004869">
    <property type="entry name" value="MMPL_dom"/>
</dbReference>
<evidence type="ECO:0000256" key="4">
    <source>
        <dbReference type="ARBA" id="ARBA00022989"/>
    </source>
</evidence>
<evidence type="ECO:0000256" key="7">
    <source>
        <dbReference type="SAM" id="Phobius"/>
    </source>
</evidence>
<keyword evidence="10" id="KW-1185">Reference proteome</keyword>
<gene>
    <name evidence="9" type="ORF">FYJ45_15250</name>
</gene>
<reference evidence="9 10" key="1">
    <citation type="submission" date="2019-08" db="EMBL/GenBank/DDBJ databases">
        <title>In-depth cultivation of the pig gut microbiome towards novel bacterial diversity and tailored functional studies.</title>
        <authorList>
            <person name="Wylensek D."/>
            <person name="Hitch T.C.A."/>
            <person name="Clavel T."/>
        </authorList>
    </citation>
    <scope>NUCLEOTIDE SEQUENCE [LARGE SCALE GENOMIC DNA]</scope>
    <source>
        <strain evidence="9 10">WCA-389-WT-23B</strain>
    </source>
</reference>
<evidence type="ECO:0000259" key="8">
    <source>
        <dbReference type="Pfam" id="PF03176"/>
    </source>
</evidence>
<feature type="transmembrane region" description="Helical" evidence="7">
    <location>
        <begin position="729"/>
        <end position="750"/>
    </location>
</feature>
<dbReference type="GO" id="GO:0005886">
    <property type="term" value="C:plasma membrane"/>
    <property type="evidence" value="ECO:0007669"/>
    <property type="project" value="UniProtKB-SubCell"/>
</dbReference>
<comment type="subcellular location">
    <subcellularLocation>
        <location evidence="1">Cell membrane</location>
        <topology evidence="1">Multi-pass membrane protein</topology>
    </subcellularLocation>
</comment>
<dbReference type="EMBL" id="VUMI01000024">
    <property type="protein sequence ID" value="MSS89590.1"/>
    <property type="molecule type" value="Genomic_DNA"/>
</dbReference>
<keyword evidence="3 7" id="KW-0812">Transmembrane</keyword>
<evidence type="ECO:0000256" key="5">
    <source>
        <dbReference type="ARBA" id="ARBA00023136"/>
    </source>
</evidence>
<evidence type="ECO:0000256" key="3">
    <source>
        <dbReference type="ARBA" id="ARBA00022692"/>
    </source>
</evidence>
<sequence length="847" mass="93328">MEEKREKGNFWLTVATFIVNKRKAIYVLFFIAIIYSVVSVNKVSVNQDITKYLPADSETNRGLNLMEEQFLTYGSARVMVSNITYTDAQKLVDELEAVKGVKEVAFDDSEDHYTGTNALYDITFSGEEEEQVSKDAMNAVRETLADYDTYVSTEVGAEEETSKALAKDMNLILVLAVIIIVAVLLLSTKAYMEIPVLLITFGVAAILNKGTNYWLGTISSVTDSIAVVLQLALAIDYAIILCDRFMEEHETMDAESAVKVALSKAIPEISASSLTTISGMVAMMFMQFRLGYDMGIVLVKAIIFSLVSVFLLMPGILLLFAKGIDNSHHRCYVPNITFAGKLANKTKYIIPPLFVLVLVFAFLKSSGCEYIYDTSSVESAKKSESKIAKEKIEGAFGTSNQLVVMVPRGNYEAEEKTLKEIEKLDYVDSALGLANVSINDDYVLTDKISPRDFSELADLDIEIVRLLYVAYAYNQEQYGPVFTGIDEYDVPIIDMFLFLYDQYEQGYVTLDDEMDKNLNELYDTLHDAKQQLQGEDYSRFVLSLRLPVEGEETYAAMDEIRGICRRFYPGKDVILVGNSTSDHDLMSSFGSDNLIISILTALFVMIILFFTFQSAGLPVLLVLTIQGSIWINFSVPALSGEPVFFIAYLIVSAIQMGATIDYAIVISNRYLQLKQLMPIKEAIVETLNQSFPTIFTSGSILTCAGFLIGRIASDATVASIGIALGRGTLISIILVLFVLPQILLFGDYIIEKTALTINLSKYNAREIGGRMSVTGHVRGYIQGEIDADIKGSFQGKMNASLETWVPGKQTNIDMLDGGGQDGGTSEDTVFPEGCGAAEAAGKGGDEE</sequence>
<accession>A0A6N7WJL2</accession>
<dbReference type="Proteomes" id="UP000436047">
    <property type="component" value="Unassembled WGS sequence"/>
</dbReference>
<feature type="domain" description="Membrane transport protein MMPL" evidence="8">
    <location>
        <begin position="503"/>
        <end position="744"/>
    </location>
</feature>
<protein>
    <submittedName>
        <fullName evidence="9">MMPL family transporter</fullName>
    </submittedName>
</protein>
<organism evidence="9 10">
    <name type="scientific">Eisenbergiella porci</name>
    <dbReference type="NCBI Taxonomy" id="2652274"/>
    <lineage>
        <taxon>Bacteria</taxon>
        <taxon>Bacillati</taxon>
        <taxon>Bacillota</taxon>
        <taxon>Clostridia</taxon>
        <taxon>Lachnospirales</taxon>
        <taxon>Lachnospiraceae</taxon>
        <taxon>Eisenbergiella</taxon>
    </lineage>
</organism>
<evidence type="ECO:0000256" key="1">
    <source>
        <dbReference type="ARBA" id="ARBA00004651"/>
    </source>
</evidence>
<feature type="domain" description="Membrane transport protein MMPL" evidence="8">
    <location>
        <begin position="87"/>
        <end position="322"/>
    </location>
</feature>
<dbReference type="Gene3D" id="1.20.1640.10">
    <property type="entry name" value="Multidrug efflux transporter AcrB transmembrane domain"/>
    <property type="match status" value="2"/>
</dbReference>
<feature type="transmembrane region" description="Helical" evidence="7">
    <location>
        <begin position="687"/>
        <end position="709"/>
    </location>
</feature>
<evidence type="ECO:0000313" key="9">
    <source>
        <dbReference type="EMBL" id="MSS89590.1"/>
    </source>
</evidence>
<keyword evidence="5 7" id="KW-0472">Membrane</keyword>
<dbReference type="RefSeq" id="WP_154465482.1">
    <property type="nucleotide sequence ID" value="NZ_JAXDZL010000130.1"/>
</dbReference>
<feature type="transmembrane region" description="Helical" evidence="7">
    <location>
        <begin position="348"/>
        <end position="367"/>
    </location>
</feature>
<feature type="region of interest" description="Disordered" evidence="6">
    <location>
        <begin position="818"/>
        <end position="847"/>
    </location>
</feature>
<feature type="transmembrane region" description="Helical" evidence="7">
    <location>
        <begin position="24"/>
        <end position="44"/>
    </location>
</feature>
<evidence type="ECO:0000313" key="10">
    <source>
        <dbReference type="Proteomes" id="UP000436047"/>
    </source>
</evidence>
<feature type="transmembrane region" description="Helical" evidence="7">
    <location>
        <begin position="594"/>
        <end position="612"/>
    </location>
</feature>
<feature type="transmembrane region" description="Helical" evidence="7">
    <location>
        <begin position="645"/>
        <end position="666"/>
    </location>
</feature>